<dbReference type="Proteomes" id="UP000677054">
    <property type="component" value="Unassembled WGS sequence"/>
</dbReference>
<feature type="non-terminal residue" evidence="1">
    <location>
        <position position="155"/>
    </location>
</feature>
<dbReference type="EMBL" id="LR911192">
    <property type="protein sequence ID" value="CAD7254683.1"/>
    <property type="molecule type" value="Genomic_DNA"/>
</dbReference>
<keyword evidence="2" id="KW-1185">Reference proteome</keyword>
<protein>
    <recommendedName>
        <fullName evidence="3">PH domain-containing protein</fullName>
    </recommendedName>
</protein>
<proteinExistence type="predicted"/>
<dbReference type="Gene3D" id="2.30.29.30">
    <property type="entry name" value="Pleckstrin-homology domain (PH domain)/Phosphotyrosine-binding domain (PTB)"/>
    <property type="match status" value="1"/>
</dbReference>
<dbReference type="EMBL" id="CAJPEV010011674">
    <property type="protein sequence ID" value="CAG0906296.1"/>
    <property type="molecule type" value="Genomic_DNA"/>
</dbReference>
<organism evidence="1">
    <name type="scientific">Darwinula stevensoni</name>
    <dbReference type="NCBI Taxonomy" id="69355"/>
    <lineage>
        <taxon>Eukaryota</taxon>
        <taxon>Metazoa</taxon>
        <taxon>Ecdysozoa</taxon>
        <taxon>Arthropoda</taxon>
        <taxon>Crustacea</taxon>
        <taxon>Oligostraca</taxon>
        <taxon>Ostracoda</taxon>
        <taxon>Podocopa</taxon>
        <taxon>Podocopida</taxon>
        <taxon>Darwinulocopina</taxon>
        <taxon>Darwinuloidea</taxon>
        <taxon>Darwinulidae</taxon>
        <taxon>Darwinula</taxon>
    </lineage>
</organism>
<evidence type="ECO:0000313" key="1">
    <source>
        <dbReference type="EMBL" id="CAD7254683.1"/>
    </source>
</evidence>
<reference evidence="1" key="1">
    <citation type="submission" date="2020-11" db="EMBL/GenBank/DDBJ databases">
        <authorList>
            <person name="Tran Van P."/>
        </authorList>
    </citation>
    <scope>NUCLEOTIDE SEQUENCE</scope>
</reference>
<evidence type="ECO:0008006" key="3">
    <source>
        <dbReference type="Google" id="ProtNLM"/>
    </source>
</evidence>
<feature type="non-terminal residue" evidence="1">
    <location>
        <position position="1"/>
    </location>
</feature>
<dbReference type="AlphaFoldDB" id="A0A7R9FTJ3"/>
<sequence>TSGGRLHLCPGIGRISLVDTILIEDPMELANYDEEEADGSASSASSASSDGINPVSGGAMNVAKEYHNLDFKLIVETKLGQPFSVHLMAPSLQEKQAWVTDISQCLDNLHFNTLLHMAKSQASSVAMPQTLKTDPRLFKDDVDIRFSRALNSCKV</sequence>
<evidence type="ECO:0000313" key="2">
    <source>
        <dbReference type="Proteomes" id="UP000677054"/>
    </source>
</evidence>
<dbReference type="SUPFAM" id="SSF50729">
    <property type="entry name" value="PH domain-like"/>
    <property type="match status" value="1"/>
</dbReference>
<name>A0A7R9FTJ3_9CRUS</name>
<gene>
    <name evidence="1" type="ORF">DSTB1V02_LOCUS14429</name>
</gene>
<dbReference type="OrthoDB" id="10254377at2759"/>
<dbReference type="InterPro" id="IPR011993">
    <property type="entry name" value="PH-like_dom_sf"/>
</dbReference>
<accession>A0A7R9FTJ3</accession>